<sequence>MFTLQARLEEHCRLAWRSIAGSLGGALHARLEEHCRLAWRSIAGSLGGALQARLDEHCRLAWRSTAGSLGGAALMLNCPASLLARECFFSTANPPSPATTGAVSVWGRERQGSLSDSSASHSVAGCVHVTNILSVSMDDCFFARSTASNDGALTLSGGTHSVLFNCAFVLCSATNFGGAAVIRETATVAFSFVQFRRCSSTNHPNESDFPTDNFTHCDTTSAQPNVFFHNGSKSDSGLVPLVTSPPTPTISDIDIQFDEERMLATVSVAASGEIGGTMGILLDGLVVPRLVHVTFGSETELSRSGSAVVSSGPLGVLPKANYTATNQSFAAVFLAPRIIDCVCSLKDANTSVIVVSRWELEEGNYVMEFTDGQDGAEKEISLTWVNTWTLEGTALLYPSEAEGRLDWETEFEVRCVVRRTPSEDTNIELSRTLQFTTPKEPIRIEGADCSLDGEKEKGGSCGVLGRVSVEWG</sequence>
<evidence type="ECO:0000313" key="1">
    <source>
        <dbReference type="EMBL" id="KAK2940221.1"/>
    </source>
</evidence>
<comment type="caution">
    <text evidence="1">The sequence shown here is derived from an EMBL/GenBank/DDBJ whole genome shotgun (WGS) entry which is preliminary data.</text>
</comment>
<proteinExistence type="predicted"/>
<protein>
    <submittedName>
        <fullName evidence="1">Uncharacterized protein</fullName>
    </submittedName>
</protein>
<name>A0ABQ9WL83_9EUKA</name>
<dbReference type="EMBL" id="JARBJD010000714">
    <property type="protein sequence ID" value="KAK2940221.1"/>
    <property type="molecule type" value="Genomic_DNA"/>
</dbReference>
<dbReference type="Proteomes" id="UP001281761">
    <property type="component" value="Unassembled WGS sequence"/>
</dbReference>
<gene>
    <name evidence="1" type="ORF">BLNAU_24876</name>
</gene>
<organism evidence="1 2">
    <name type="scientific">Blattamonas nauphoetae</name>
    <dbReference type="NCBI Taxonomy" id="2049346"/>
    <lineage>
        <taxon>Eukaryota</taxon>
        <taxon>Metamonada</taxon>
        <taxon>Preaxostyla</taxon>
        <taxon>Oxymonadida</taxon>
        <taxon>Blattamonas</taxon>
    </lineage>
</organism>
<accession>A0ABQ9WL83</accession>
<reference evidence="1 2" key="1">
    <citation type="journal article" date="2022" name="bioRxiv">
        <title>Genomics of Preaxostyla Flagellates Illuminates Evolutionary Transitions and the Path Towards Mitochondrial Loss.</title>
        <authorList>
            <person name="Novak L.V.F."/>
            <person name="Treitli S.C."/>
            <person name="Pyrih J."/>
            <person name="Halakuc P."/>
            <person name="Pipaliya S.V."/>
            <person name="Vacek V."/>
            <person name="Brzon O."/>
            <person name="Soukal P."/>
            <person name="Eme L."/>
            <person name="Dacks J.B."/>
            <person name="Karnkowska A."/>
            <person name="Elias M."/>
            <person name="Hampl V."/>
        </authorList>
    </citation>
    <scope>NUCLEOTIDE SEQUENCE [LARGE SCALE GENOMIC DNA]</scope>
    <source>
        <strain evidence="1">NAU3</strain>
        <tissue evidence="1">Gut</tissue>
    </source>
</reference>
<evidence type="ECO:0000313" key="2">
    <source>
        <dbReference type="Proteomes" id="UP001281761"/>
    </source>
</evidence>
<keyword evidence="2" id="KW-1185">Reference proteome</keyword>